<dbReference type="Proteomes" id="UP000004913">
    <property type="component" value="Unassembled WGS sequence"/>
</dbReference>
<evidence type="ECO:0000313" key="6">
    <source>
        <dbReference type="EMBL" id="EGK02948.1"/>
    </source>
</evidence>
<proteinExistence type="predicted"/>
<reference evidence="6 7" key="1">
    <citation type="submission" date="2011-04" db="EMBL/GenBank/DDBJ databases">
        <title>The Genome Sequence of Dysgonomonas gadei ATCC BAA-286.</title>
        <authorList>
            <consortium name="The Broad Institute Genome Sequencing Platform"/>
            <person name="Earl A."/>
            <person name="Ward D."/>
            <person name="Feldgarden M."/>
            <person name="Gevers D."/>
            <person name="Pudlo N."/>
            <person name="Martens E."/>
            <person name="Allen-Vercoe E."/>
            <person name="Young S.K."/>
            <person name="Zeng Q."/>
            <person name="Gargeya S."/>
            <person name="Fitzgerald M."/>
            <person name="Haas B."/>
            <person name="Abouelleil A."/>
            <person name="Alvarado L."/>
            <person name="Arachchi H.M."/>
            <person name="Berlin A."/>
            <person name="Brown A."/>
            <person name="Chapman S.B."/>
            <person name="Chen Z."/>
            <person name="Dunbar C."/>
            <person name="Freedman E."/>
            <person name="Gearin G."/>
            <person name="Gellesch M."/>
            <person name="Goldberg J."/>
            <person name="Griggs A."/>
            <person name="Gujja S."/>
            <person name="Heiman D."/>
            <person name="Howarth C."/>
            <person name="Larson L."/>
            <person name="Lui A."/>
            <person name="MacDonald P.J.P."/>
            <person name="Mehta T."/>
            <person name="Montmayeur A."/>
            <person name="Murphy C."/>
            <person name="Neiman D."/>
            <person name="Pearson M."/>
            <person name="Priest M."/>
            <person name="Roberts A."/>
            <person name="Saif S."/>
            <person name="Shea T."/>
            <person name="Shenoy N."/>
            <person name="Sisk P."/>
            <person name="Stolte C."/>
            <person name="Sykes S."/>
            <person name="Yandava C."/>
            <person name="Wortman J."/>
            <person name="Nusbaum C."/>
            <person name="Birren B."/>
        </authorList>
    </citation>
    <scope>NUCLEOTIDE SEQUENCE [LARGE SCALE GENOMIC DNA]</scope>
    <source>
        <strain evidence="6 7">ATCC BAA-286</strain>
    </source>
</reference>
<keyword evidence="5" id="KW-0472">Membrane</keyword>
<evidence type="ECO:0008006" key="8">
    <source>
        <dbReference type="Google" id="ProtNLM"/>
    </source>
</evidence>
<accession>F5IUP8</accession>
<dbReference type="HOGENOM" id="CLU_064541_3_0_10"/>
<evidence type="ECO:0000256" key="5">
    <source>
        <dbReference type="ARBA" id="ARBA00023136"/>
    </source>
</evidence>
<keyword evidence="4" id="KW-1133">Transmembrane helix</keyword>
<comment type="caution">
    <text evidence="6">The sequence shown here is derived from an EMBL/GenBank/DDBJ whole genome shotgun (WGS) entry which is preliminary data.</text>
</comment>
<dbReference type="SUPFAM" id="SSF53756">
    <property type="entry name" value="UDP-Glycosyltransferase/glycogen phosphorylase"/>
    <property type="match status" value="1"/>
</dbReference>
<organism evidence="6 7">
    <name type="scientific">Dysgonomonas gadei ATCC BAA-286</name>
    <dbReference type="NCBI Taxonomy" id="742766"/>
    <lineage>
        <taxon>Bacteria</taxon>
        <taxon>Pseudomonadati</taxon>
        <taxon>Bacteroidota</taxon>
        <taxon>Bacteroidia</taxon>
        <taxon>Bacteroidales</taxon>
        <taxon>Dysgonomonadaceae</taxon>
        <taxon>Dysgonomonas</taxon>
    </lineage>
</organism>
<dbReference type="PANTHER" id="PTHR12154:SF4">
    <property type="entry name" value="UDP-N-ACETYLGLUCOSAMINE TRANSFERASE SUBUNIT ALG14 HOMOLOG"/>
    <property type="match status" value="1"/>
</dbReference>
<protein>
    <recommendedName>
        <fullName evidence="8">Oligosaccharide biosynthesis protein Alg14</fullName>
    </recommendedName>
</protein>
<dbReference type="GO" id="GO:0004577">
    <property type="term" value="F:N-acetylglucosaminyldiphosphodolichol N-acetylglucosaminyltransferase activity"/>
    <property type="evidence" value="ECO:0007669"/>
    <property type="project" value="TreeGrafter"/>
</dbReference>
<comment type="subcellular location">
    <subcellularLocation>
        <location evidence="1">Endoplasmic reticulum membrane</location>
        <topology evidence="1">Single-pass membrane protein</topology>
    </subcellularLocation>
</comment>
<dbReference type="Pfam" id="PF08660">
    <property type="entry name" value="Alg14"/>
    <property type="match status" value="1"/>
</dbReference>
<dbReference type="eggNOG" id="COG0707">
    <property type="taxonomic scope" value="Bacteria"/>
</dbReference>
<evidence type="ECO:0000256" key="3">
    <source>
        <dbReference type="ARBA" id="ARBA00022824"/>
    </source>
</evidence>
<dbReference type="PANTHER" id="PTHR12154">
    <property type="entry name" value="GLYCOSYL TRANSFERASE-RELATED"/>
    <property type="match status" value="1"/>
</dbReference>
<dbReference type="AlphaFoldDB" id="F5IUP8"/>
<keyword evidence="7" id="KW-1185">Reference proteome</keyword>
<dbReference type="InterPro" id="IPR013969">
    <property type="entry name" value="Oligosacch_biosynth_Alg14"/>
</dbReference>
<dbReference type="Gene3D" id="3.40.50.2000">
    <property type="entry name" value="Glycogen Phosphorylase B"/>
    <property type="match status" value="1"/>
</dbReference>
<dbReference type="RefSeq" id="WP_006798713.1">
    <property type="nucleotide sequence ID" value="NZ_GL891980.1"/>
</dbReference>
<keyword evidence="2" id="KW-0812">Transmembrane</keyword>
<dbReference type="OrthoDB" id="555447at2"/>
<dbReference type="GO" id="GO:0006488">
    <property type="term" value="P:dolichol-linked oligosaccharide biosynthetic process"/>
    <property type="evidence" value="ECO:0007669"/>
    <property type="project" value="InterPro"/>
</dbReference>
<evidence type="ECO:0000256" key="1">
    <source>
        <dbReference type="ARBA" id="ARBA00004389"/>
    </source>
</evidence>
<sequence>MKVLAVASAGGHWLQLLRLKPAFDYSELVFISTRDSFSEFVPESRFYAIRDFSRKNKIDIIRSLREVWRIVASEKPDVILTTGAAPGLIVIIVGALCSCKTIWVDSIANVEKLSLSGKIASVFADRVYTQWPHLASKKVIYAGNVIS</sequence>
<evidence type="ECO:0000256" key="4">
    <source>
        <dbReference type="ARBA" id="ARBA00022989"/>
    </source>
</evidence>
<evidence type="ECO:0000313" key="7">
    <source>
        <dbReference type="Proteomes" id="UP000004913"/>
    </source>
</evidence>
<evidence type="ECO:0000256" key="2">
    <source>
        <dbReference type="ARBA" id="ARBA00022692"/>
    </source>
</evidence>
<gene>
    <name evidence="6" type="ORF">HMPREF9455_01198</name>
</gene>
<keyword evidence="3" id="KW-0256">Endoplasmic reticulum</keyword>
<name>F5IUP8_9BACT</name>
<dbReference type="STRING" id="742766.HMPREF9455_01198"/>
<dbReference type="EMBL" id="ADLV01000015">
    <property type="protein sequence ID" value="EGK02948.1"/>
    <property type="molecule type" value="Genomic_DNA"/>
</dbReference>